<dbReference type="Pfam" id="PF05691">
    <property type="entry name" value="Raffinose_syn"/>
    <property type="match status" value="1"/>
</dbReference>
<accession>A0AAD3SZL6</accession>
<dbReference type="AlphaFoldDB" id="A0AAD3SZL6"/>
<evidence type="ECO:0000313" key="2">
    <source>
        <dbReference type="EMBL" id="GMH19759.1"/>
    </source>
</evidence>
<protein>
    <submittedName>
        <fullName evidence="2">Uncharacterized protein</fullName>
    </submittedName>
</protein>
<reference evidence="2" key="1">
    <citation type="submission" date="2023-05" db="EMBL/GenBank/DDBJ databases">
        <title>Nepenthes gracilis genome sequencing.</title>
        <authorList>
            <person name="Fukushima K."/>
        </authorList>
    </citation>
    <scope>NUCLEOTIDE SEQUENCE</scope>
    <source>
        <strain evidence="2">SING2019-196</strain>
    </source>
</reference>
<dbReference type="PANTHER" id="PTHR31268:SF14">
    <property type="entry name" value="GALACTINOL--SUCROSE GALACTOSYLTRANSFERASE 5-RELATED"/>
    <property type="match status" value="1"/>
</dbReference>
<proteinExistence type="predicted"/>
<keyword evidence="3" id="KW-1185">Reference proteome</keyword>
<gene>
    <name evidence="2" type="ORF">Nepgr_021600</name>
</gene>
<dbReference type="GO" id="GO:0047274">
    <property type="term" value="F:galactinol-sucrose galactosyltransferase activity"/>
    <property type="evidence" value="ECO:0007669"/>
    <property type="project" value="TreeGrafter"/>
</dbReference>
<dbReference type="PANTHER" id="PTHR31268">
    <property type="match status" value="1"/>
</dbReference>
<evidence type="ECO:0000313" key="3">
    <source>
        <dbReference type="Proteomes" id="UP001279734"/>
    </source>
</evidence>
<dbReference type="InterPro" id="IPR008811">
    <property type="entry name" value="Glycosyl_hydrolases_36"/>
</dbReference>
<dbReference type="EMBL" id="BSYO01000021">
    <property type="protein sequence ID" value="GMH19759.1"/>
    <property type="molecule type" value="Genomic_DNA"/>
</dbReference>
<evidence type="ECO:0000256" key="1">
    <source>
        <dbReference type="ARBA" id="ARBA00023277"/>
    </source>
</evidence>
<comment type="caution">
    <text evidence="2">The sequence shown here is derived from an EMBL/GenBank/DDBJ whole genome shotgun (WGS) entry which is preliminary data.</text>
</comment>
<sequence length="127" mass="13890">MVCEACGGRVDQAKAYYKAIIASVSKYFKGNCAIASKKLCNDFISLGTEAISRGHVGNDFGCANSPSDPSGTFWLQGYSMVHGVYNNSLWMGNYIYPDWDMFQTTHPCGEINCQGGGWCQETVVPLH</sequence>
<organism evidence="2 3">
    <name type="scientific">Nepenthes gracilis</name>
    <name type="common">Slender pitcher plant</name>
    <dbReference type="NCBI Taxonomy" id="150966"/>
    <lineage>
        <taxon>Eukaryota</taxon>
        <taxon>Viridiplantae</taxon>
        <taxon>Streptophyta</taxon>
        <taxon>Embryophyta</taxon>
        <taxon>Tracheophyta</taxon>
        <taxon>Spermatophyta</taxon>
        <taxon>Magnoliopsida</taxon>
        <taxon>eudicotyledons</taxon>
        <taxon>Gunneridae</taxon>
        <taxon>Pentapetalae</taxon>
        <taxon>Caryophyllales</taxon>
        <taxon>Nepenthaceae</taxon>
        <taxon>Nepenthes</taxon>
    </lineage>
</organism>
<keyword evidence="1" id="KW-0119">Carbohydrate metabolism</keyword>
<name>A0AAD3SZL6_NEPGR</name>
<dbReference type="Proteomes" id="UP001279734">
    <property type="component" value="Unassembled WGS sequence"/>
</dbReference>